<dbReference type="Proteomes" id="UP000807342">
    <property type="component" value="Unassembled WGS sequence"/>
</dbReference>
<sequence>MGNAATKLSPDDIIIAVVGQTGSGKSTFINTAARTSTLPINHGLRPDAQSVRHIECLNCPNHGKVVLVDTPAFDSESDEKNVEKKLESWLKSVSSKKLAVRISGILYLHRITDDRLSDPPLRHLTLLKELCEVSIKGFPNRVVLVTTMWKNMKSQEVAKQREQELQKYWNGIPHGSIVSQTMRFGDSYESAWSIVDTLMGKSTP</sequence>
<dbReference type="EMBL" id="MU151227">
    <property type="protein sequence ID" value="KAF9446814.1"/>
    <property type="molecule type" value="Genomic_DNA"/>
</dbReference>
<dbReference type="GO" id="GO:0005525">
    <property type="term" value="F:GTP binding"/>
    <property type="evidence" value="ECO:0007669"/>
    <property type="project" value="InterPro"/>
</dbReference>
<name>A0A9P6C2T6_9AGAR</name>
<dbReference type="SUPFAM" id="SSF52540">
    <property type="entry name" value="P-loop containing nucleoside triphosphate hydrolases"/>
    <property type="match status" value="1"/>
</dbReference>
<dbReference type="Gene3D" id="3.40.50.300">
    <property type="entry name" value="P-loop containing nucleotide triphosphate hydrolases"/>
    <property type="match status" value="1"/>
</dbReference>
<dbReference type="AlphaFoldDB" id="A0A9P6C2T6"/>
<evidence type="ECO:0000313" key="3">
    <source>
        <dbReference type="Proteomes" id="UP000807342"/>
    </source>
</evidence>
<gene>
    <name evidence="2" type="ORF">P691DRAFT_794062</name>
</gene>
<reference evidence="2" key="1">
    <citation type="submission" date="2020-11" db="EMBL/GenBank/DDBJ databases">
        <authorList>
            <consortium name="DOE Joint Genome Institute"/>
            <person name="Ahrendt S."/>
            <person name="Riley R."/>
            <person name="Andreopoulos W."/>
            <person name="Labutti K."/>
            <person name="Pangilinan J."/>
            <person name="Ruiz-Duenas F.J."/>
            <person name="Barrasa J.M."/>
            <person name="Sanchez-Garcia M."/>
            <person name="Camarero S."/>
            <person name="Miyauchi S."/>
            <person name="Serrano A."/>
            <person name="Linde D."/>
            <person name="Babiker R."/>
            <person name="Drula E."/>
            <person name="Ayuso-Fernandez I."/>
            <person name="Pacheco R."/>
            <person name="Padilla G."/>
            <person name="Ferreira P."/>
            <person name="Barriuso J."/>
            <person name="Kellner H."/>
            <person name="Castanera R."/>
            <person name="Alfaro M."/>
            <person name="Ramirez L."/>
            <person name="Pisabarro A.G."/>
            <person name="Kuo A."/>
            <person name="Tritt A."/>
            <person name="Lipzen A."/>
            <person name="He G."/>
            <person name="Yan M."/>
            <person name="Ng V."/>
            <person name="Cullen D."/>
            <person name="Martin F."/>
            <person name="Rosso M.-N."/>
            <person name="Henrissat B."/>
            <person name="Hibbett D."/>
            <person name="Martinez A.T."/>
            <person name="Grigoriev I.V."/>
        </authorList>
    </citation>
    <scope>NUCLEOTIDE SEQUENCE</scope>
    <source>
        <strain evidence="2">MF-IS2</strain>
    </source>
</reference>
<keyword evidence="3" id="KW-1185">Reference proteome</keyword>
<organism evidence="2 3">
    <name type="scientific">Macrolepiota fuliginosa MF-IS2</name>
    <dbReference type="NCBI Taxonomy" id="1400762"/>
    <lineage>
        <taxon>Eukaryota</taxon>
        <taxon>Fungi</taxon>
        <taxon>Dikarya</taxon>
        <taxon>Basidiomycota</taxon>
        <taxon>Agaricomycotina</taxon>
        <taxon>Agaricomycetes</taxon>
        <taxon>Agaricomycetidae</taxon>
        <taxon>Agaricales</taxon>
        <taxon>Agaricineae</taxon>
        <taxon>Agaricaceae</taxon>
        <taxon>Macrolepiota</taxon>
    </lineage>
</organism>
<proteinExistence type="predicted"/>
<accession>A0A9P6C2T6</accession>
<evidence type="ECO:0000259" key="1">
    <source>
        <dbReference type="Pfam" id="PF01926"/>
    </source>
</evidence>
<dbReference type="InterPro" id="IPR006073">
    <property type="entry name" value="GTP-bd"/>
</dbReference>
<dbReference type="OrthoDB" id="2846732at2759"/>
<protein>
    <recommendedName>
        <fullName evidence="1">G domain-containing protein</fullName>
    </recommendedName>
</protein>
<evidence type="ECO:0000313" key="2">
    <source>
        <dbReference type="EMBL" id="KAF9446814.1"/>
    </source>
</evidence>
<feature type="domain" description="G" evidence="1">
    <location>
        <begin position="15"/>
        <end position="89"/>
    </location>
</feature>
<comment type="caution">
    <text evidence="2">The sequence shown here is derived from an EMBL/GenBank/DDBJ whole genome shotgun (WGS) entry which is preliminary data.</text>
</comment>
<dbReference type="InterPro" id="IPR027417">
    <property type="entry name" value="P-loop_NTPase"/>
</dbReference>
<dbReference type="Pfam" id="PF01926">
    <property type="entry name" value="MMR_HSR1"/>
    <property type="match status" value="1"/>
</dbReference>